<sequence>MLHSRRYVVGIPFCECNCRSERQQPFLAGRHQSAYTYYFSLGPPRTLHRDPSQPMNTSDLTPRCIQWGARITEAHLYNNG</sequence>
<comment type="caution">
    <text evidence="1">The sequence shown here is derived from an EMBL/GenBank/DDBJ whole genome shotgun (WGS) entry which is preliminary data.</text>
</comment>
<dbReference type="AlphaFoldDB" id="A0A1R1XCL8"/>
<dbReference type="Proteomes" id="UP000187429">
    <property type="component" value="Unassembled WGS sequence"/>
</dbReference>
<reference evidence="2" key="1">
    <citation type="submission" date="2017-01" db="EMBL/GenBank/DDBJ databases">
        <authorList>
            <person name="Wang Y."/>
            <person name="White M."/>
            <person name="Kvist S."/>
            <person name="Moncalvo J.-M."/>
        </authorList>
    </citation>
    <scope>NUCLEOTIDE SEQUENCE [LARGE SCALE GENOMIC DNA]</scope>
    <source>
        <strain evidence="2">ID-206-W2</strain>
    </source>
</reference>
<evidence type="ECO:0000313" key="2">
    <source>
        <dbReference type="Proteomes" id="UP000187429"/>
    </source>
</evidence>
<evidence type="ECO:0000313" key="1">
    <source>
        <dbReference type="EMBL" id="OMJ12367.1"/>
    </source>
</evidence>
<protein>
    <submittedName>
        <fullName evidence="1">Uncharacterized protein</fullName>
    </submittedName>
</protein>
<accession>A0A1R1XCL8</accession>
<keyword evidence="2" id="KW-1185">Reference proteome</keyword>
<name>A0A1R1XCL8_9FUNG</name>
<dbReference type="EMBL" id="LSSM01005586">
    <property type="protein sequence ID" value="OMJ12367.1"/>
    <property type="molecule type" value="Genomic_DNA"/>
</dbReference>
<proteinExistence type="predicted"/>
<gene>
    <name evidence="1" type="ORF">AYI69_g9427</name>
</gene>
<organism evidence="1 2">
    <name type="scientific">Smittium culicis</name>
    <dbReference type="NCBI Taxonomy" id="133412"/>
    <lineage>
        <taxon>Eukaryota</taxon>
        <taxon>Fungi</taxon>
        <taxon>Fungi incertae sedis</taxon>
        <taxon>Zoopagomycota</taxon>
        <taxon>Kickxellomycotina</taxon>
        <taxon>Harpellomycetes</taxon>
        <taxon>Harpellales</taxon>
        <taxon>Legeriomycetaceae</taxon>
        <taxon>Smittium</taxon>
    </lineage>
</organism>